<keyword evidence="2" id="KW-1185">Reference proteome</keyword>
<protein>
    <submittedName>
        <fullName evidence="1">Uncharacterized protein</fullName>
    </submittedName>
</protein>
<sequence>MARLESELRTYAAELAEYVPGDYRAEDYYDFLVKQYQATVRHHGEEVVEQMSDETVLKVLKSQVRELIQLKRIGKLMAKRERI</sequence>
<dbReference type="RefSeq" id="WP_201633839.1">
    <property type="nucleotide sequence ID" value="NZ_JAEQNB010000002.1"/>
</dbReference>
<evidence type="ECO:0000313" key="2">
    <source>
        <dbReference type="Proteomes" id="UP000602284"/>
    </source>
</evidence>
<gene>
    <name evidence="1" type="ORF">JJB07_08930</name>
</gene>
<reference evidence="1 2" key="1">
    <citation type="submission" date="2021-01" db="EMBL/GenBank/DDBJ databases">
        <title>Tumebacillus sp. strain ITR2 16S ribosomal RNA gene Genome sequencing and assembly.</title>
        <authorList>
            <person name="Kang M."/>
        </authorList>
    </citation>
    <scope>NUCLEOTIDE SEQUENCE [LARGE SCALE GENOMIC DNA]</scope>
    <source>
        <strain evidence="1 2">ITR2</strain>
    </source>
</reference>
<dbReference type="Proteomes" id="UP000602284">
    <property type="component" value="Unassembled WGS sequence"/>
</dbReference>
<evidence type="ECO:0000313" key="1">
    <source>
        <dbReference type="EMBL" id="MBL0386775.1"/>
    </source>
</evidence>
<dbReference type="EMBL" id="JAEQNB010000002">
    <property type="protein sequence ID" value="MBL0386775.1"/>
    <property type="molecule type" value="Genomic_DNA"/>
</dbReference>
<name>A0ABS1J987_9BACL</name>
<accession>A0ABS1J987</accession>
<organism evidence="1 2">
    <name type="scientific">Tumebacillus amylolyticus</name>
    <dbReference type="NCBI Taxonomy" id="2801339"/>
    <lineage>
        <taxon>Bacteria</taxon>
        <taxon>Bacillati</taxon>
        <taxon>Bacillota</taxon>
        <taxon>Bacilli</taxon>
        <taxon>Bacillales</taxon>
        <taxon>Alicyclobacillaceae</taxon>
        <taxon>Tumebacillus</taxon>
    </lineage>
</organism>
<proteinExistence type="predicted"/>
<comment type="caution">
    <text evidence="1">The sequence shown here is derived from an EMBL/GenBank/DDBJ whole genome shotgun (WGS) entry which is preliminary data.</text>
</comment>